<evidence type="ECO:0000256" key="1">
    <source>
        <dbReference type="SAM" id="MobiDB-lite"/>
    </source>
</evidence>
<keyword evidence="2" id="KW-0732">Signal</keyword>
<feature type="region of interest" description="Disordered" evidence="1">
    <location>
        <begin position="41"/>
        <end position="61"/>
    </location>
</feature>
<feature type="signal peptide" evidence="2">
    <location>
        <begin position="1"/>
        <end position="22"/>
    </location>
</feature>
<dbReference type="PROSITE" id="PS51257">
    <property type="entry name" value="PROKAR_LIPOPROTEIN"/>
    <property type="match status" value="1"/>
</dbReference>
<comment type="caution">
    <text evidence="3">The sequence shown here is derived from an EMBL/GenBank/DDBJ whole genome shotgun (WGS) entry which is preliminary data.</text>
</comment>
<reference evidence="4" key="1">
    <citation type="journal article" date="2019" name="Int. J. Syst. Evol. Microbiol.">
        <title>The Global Catalogue of Microorganisms (GCM) 10K type strain sequencing project: providing services to taxonomists for standard genome sequencing and annotation.</title>
        <authorList>
            <consortium name="The Broad Institute Genomics Platform"/>
            <consortium name="The Broad Institute Genome Sequencing Center for Infectious Disease"/>
            <person name="Wu L."/>
            <person name="Ma J."/>
        </authorList>
    </citation>
    <scope>NUCLEOTIDE SEQUENCE [LARGE SCALE GENOMIC DNA]</scope>
    <source>
        <strain evidence="4">CGMCC 4.1437</strain>
    </source>
</reference>
<evidence type="ECO:0008006" key="5">
    <source>
        <dbReference type="Google" id="ProtNLM"/>
    </source>
</evidence>
<accession>A0ABW0X6P9</accession>
<feature type="chain" id="PRO_5046439239" description="Lipoprotein" evidence="2">
    <location>
        <begin position="23"/>
        <end position="193"/>
    </location>
</feature>
<keyword evidence="4" id="KW-1185">Reference proteome</keyword>
<evidence type="ECO:0000256" key="2">
    <source>
        <dbReference type="SAM" id="SignalP"/>
    </source>
</evidence>
<gene>
    <name evidence="3" type="ORF">ACFP3U_24870</name>
</gene>
<dbReference type="RefSeq" id="WP_380227869.1">
    <property type="nucleotide sequence ID" value="NZ_JBHSOF010000037.1"/>
</dbReference>
<proteinExistence type="predicted"/>
<evidence type="ECO:0000313" key="4">
    <source>
        <dbReference type="Proteomes" id="UP001595975"/>
    </source>
</evidence>
<name>A0ABW0X6P9_9ACTN</name>
<feature type="compositionally biased region" description="Acidic residues" evidence="1">
    <location>
        <begin position="49"/>
        <end position="61"/>
    </location>
</feature>
<sequence length="193" mass="19990">MTAPRRLLLAVLLCCAVTGGLAACTPIDEDPTLAMASDDVDSADAAAAAEEDGYGDAEEDWAAPEAGPEMEYASPALPVSSPAACATRAGHRVVQVVDVLDGRLTVRPAQPGCDNGAPAVSLPLAAHATATLVDLPHDEPAKEVQLPVLLDHLDSCLTGGEPEPPYACYGDTYDLAVDARGRITRIRELRPAP</sequence>
<evidence type="ECO:0000313" key="3">
    <source>
        <dbReference type="EMBL" id="MFC5666195.1"/>
    </source>
</evidence>
<dbReference type="Proteomes" id="UP001595975">
    <property type="component" value="Unassembled WGS sequence"/>
</dbReference>
<organism evidence="3 4">
    <name type="scientific">Kitasatospora misakiensis</name>
    <dbReference type="NCBI Taxonomy" id="67330"/>
    <lineage>
        <taxon>Bacteria</taxon>
        <taxon>Bacillati</taxon>
        <taxon>Actinomycetota</taxon>
        <taxon>Actinomycetes</taxon>
        <taxon>Kitasatosporales</taxon>
        <taxon>Streptomycetaceae</taxon>
        <taxon>Kitasatospora</taxon>
    </lineage>
</organism>
<protein>
    <recommendedName>
        <fullName evidence="5">Lipoprotein</fullName>
    </recommendedName>
</protein>
<dbReference type="EMBL" id="JBHSOF010000037">
    <property type="protein sequence ID" value="MFC5666195.1"/>
    <property type="molecule type" value="Genomic_DNA"/>
</dbReference>